<dbReference type="RefSeq" id="WP_021708737.1">
    <property type="nucleotide sequence ID" value="NZ_BAOB01000402.1"/>
</dbReference>
<organism evidence="2 3">
    <name type="scientific">Vibrio azureus NBRC 104587</name>
    <dbReference type="NCBI Taxonomy" id="1219077"/>
    <lineage>
        <taxon>Bacteria</taxon>
        <taxon>Pseudomonadati</taxon>
        <taxon>Pseudomonadota</taxon>
        <taxon>Gammaproteobacteria</taxon>
        <taxon>Vibrionales</taxon>
        <taxon>Vibrionaceae</taxon>
        <taxon>Vibrio</taxon>
    </lineage>
</organism>
<accession>U3C0B6</accession>
<name>U3C0B6_9VIBR</name>
<dbReference type="STRING" id="1219077.VAZ01S_017_00540"/>
<dbReference type="Proteomes" id="UP000016567">
    <property type="component" value="Unassembled WGS sequence"/>
</dbReference>
<dbReference type="OrthoDB" id="5905133at2"/>
<keyword evidence="1" id="KW-0175">Coiled coil</keyword>
<feature type="coiled-coil region" evidence="1">
    <location>
        <begin position="52"/>
        <end position="79"/>
    </location>
</feature>
<proteinExistence type="predicted"/>
<dbReference type="eggNOG" id="ENOG5031NY5">
    <property type="taxonomic scope" value="Bacteria"/>
</dbReference>
<evidence type="ECO:0000313" key="3">
    <source>
        <dbReference type="Proteomes" id="UP000016567"/>
    </source>
</evidence>
<keyword evidence="3" id="KW-1185">Reference proteome</keyword>
<dbReference type="AlphaFoldDB" id="U3C0B6"/>
<evidence type="ECO:0008006" key="4">
    <source>
        <dbReference type="Google" id="ProtNLM"/>
    </source>
</evidence>
<comment type="caution">
    <text evidence="2">The sequence shown here is derived from an EMBL/GenBank/DDBJ whole genome shotgun (WGS) entry which is preliminary data.</text>
</comment>
<protein>
    <recommendedName>
        <fullName evidence="4">DUF2570 domain-containing protein</fullName>
    </recommendedName>
</protein>
<reference evidence="2 3" key="1">
    <citation type="submission" date="2013-09" db="EMBL/GenBank/DDBJ databases">
        <title>Whole genome shotgun sequence of Vibrio azureus NBRC 104587.</title>
        <authorList>
            <person name="Isaki S."/>
            <person name="Hosoyama A."/>
            <person name="Numata M."/>
            <person name="Hashimoto M."/>
            <person name="Hosoyama Y."/>
            <person name="Tsuchikane K."/>
            <person name="Noguchi M."/>
            <person name="Hirakata S."/>
            <person name="Ichikawa N."/>
            <person name="Ohji S."/>
            <person name="Yamazoe A."/>
            <person name="Fujita N."/>
        </authorList>
    </citation>
    <scope>NUCLEOTIDE SEQUENCE [LARGE SCALE GENOMIC DNA]</scope>
    <source>
        <strain evidence="2 3">NBRC 104587</strain>
    </source>
</reference>
<gene>
    <name evidence="2" type="ORF">VAZ01S_017_00540</name>
</gene>
<evidence type="ECO:0000256" key="1">
    <source>
        <dbReference type="SAM" id="Coils"/>
    </source>
</evidence>
<sequence length="118" mass="13047">MNVSIKQFLLVGVGVLLLASLAASAYLFELTQLQATRYGDLQSQFKASLNQNKSLAITVKTLTEEARQAQQAADVLLQAKAERNTVTIQTVTEIKEVLNHEKCADVPIPDAAKWVYYH</sequence>
<evidence type="ECO:0000313" key="2">
    <source>
        <dbReference type="EMBL" id="GAD74959.1"/>
    </source>
</evidence>
<dbReference type="EMBL" id="BATL01000017">
    <property type="protein sequence ID" value="GAD74959.1"/>
    <property type="molecule type" value="Genomic_DNA"/>
</dbReference>